<protein>
    <submittedName>
        <fullName evidence="1">Uncharacterized protein</fullName>
    </submittedName>
</protein>
<evidence type="ECO:0000313" key="2">
    <source>
        <dbReference type="Proteomes" id="UP001168098"/>
    </source>
</evidence>
<gene>
    <name evidence="1" type="ORF">PVL29_004794</name>
</gene>
<accession>A0AA39E2Y3</accession>
<proteinExistence type="predicted"/>
<evidence type="ECO:0000313" key="1">
    <source>
        <dbReference type="EMBL" id="KAJ9703162.1"/>
    </source>
</evidence>
<reference evidence="1 2" key="1">
    <citation type="journal article" date="2023" name="BMC Biotechnol.">
        <title>Vitis rotundifolia cv Carlos genome sequencing.</title>
        <authorList>
            <person name="Huff M."/>
            <person name="Hulse-Kemp A."/>
            <person name="Scheffler B."/>
            <person name="Youngblood R."/>
            <person name="Simpson S."/>
            <person name="Babiker E."/>
            <person name="Staton M."/>
        </authorList>
    </citation>
    <scope>NUCLEOTIDE SEQUENCE [LARGE SCALE GENOMIC DNA]</scope>
    <source>
        <tissue evidence="1">Leaf</tissue>
    </source>
</reference>
<dbReference type="Proteomes" id="UP001168098">
    <property type="component" value="Unassembled WGS sequence"/>
</dbReference>
<comment type="caution">
    <text evidence="1">The sequence shown here is derived from an EMBL/GenBank/DDBJ whole genome shotgun (WGS) entry which is preliminary data.</text>
</comment>
<organism evidence="1 2">
    <name type="scientific">Vitis rotundifolia</name>
    <name type="common">Muscadine grape</name>
    <dbReference type="NCBI Taxonomy" id="103349"/>
    <lineage>
        <taxon>Eukaryota</taxon>
        <taxon>Viridiplantae</taxon>
        <taxon>Streptophyta</taxon>
        <taxon>Embryophyta</taxon>
        <taxon>Tracheophyta</taxon>
        <taxon>Spermatophyta</taxon>
        <taxon>Magnoliopsida</taxon>
        <taxon>eudicotyledons</taxon>
        <taxon>Gunneridae</taxon>
        <taxon>Pentapetalae</taxon>
        <taxon>rosids</taxon>
        <taxon>Vitales</taxon>
        <taxon>Vitaceae</taxon>
        <taxon>Viteae</taxon>
        <taxon>Vitis</taxon>
    </lineage>
</organism>
<dbReference type="EMBL" id="JARBHA010000004">
    <property type="protein sequence ID" value="KAJ9703162.1"/>
    <property type="molecule type" value="Genomic_DNA"/>
</dbReference>
<dbReference type="AlphaFoldDB" id="A0AA39E2Y3"/>
<keyword evidence="2" id="KW-1185">Reference proteome</keyword>
<sequence>MTRRIELRPRVDAVETGAVAAIRQHLENAAAVTGGRRNWFLHRPGVEEDGDENKKAAVVAASMLSLRPSMVVLKEMGLMDT</sequence>
<name>A0AA39E2Y3_VITRO</name>